<proteinExistence type="predicted"/>
<reference evidence="1" key="2">
    <citation type="journal article" date="2019" name="bioRxiv">
        <title>Genomics, evolutionary history and diagnostics of the Alternaria alternata species group including apple and Asian pear pathotypes.</title>
        <authorList>
            <person name="Armitage A.D."/>
            <person name="Cockerton H.M."/>
            <person name="Sreenivasaprasad S."/>
            <person name="Woodhall J.W."/>
            <person name="Lane C.R."/>
            <person name="Harrison R.J."/>
            <person name="Clarkson J.P."/>
        </authorList>
    </citation>
    <scope>NUCLEOTIDE SEQUENCE</scope>
    <source>
        <strain evidence="1">FERA 1164</strain>
    </source>
</reference>
<dbReference type="OrthoDB" id="3944237at2759"/>
<gene>
    <name evidence="1" type="ORF">AA0115_g12381</name>
</gene>
<accession>A0A4Q4QPE1</accession>
<sequence length="71" mass="8144">MALPLLCRKVPGGNADLYIQTMAVDLMLLTGSKSHKPQKRTTQLKECFDDLRDDLMNSNRQQLALLLDLWR</sequence>
<dbReference type="AlphaFoldDB" id="A0A4Q4QPE1"/>
<dbReference type="Proteomes" id="UP000292340">
    <property type="component" value="Unassembled WGS sequence"/>
</dbReference>
<organism evidence="1 2">
    <name type="scientific">Alternaria tenuissima</name>
    <dbReference type="NCBI Taxonomy" id="119927"/>
    <lineage>
        <taxon>Eukaryota</taxon>
        <taxon>Fungi</taxon>
        <taxon>Dikarya</taxon>
        <taxon>Ascomycota</taxon>
        <taxon>Pezizomycotina</taxon>
        <taxon>Dothideomycetes</taxon>
        <taxon>Pleosporomycetidae</taxon>
        <taxon>Pleosporales</taxon>
        <taxon>Pleosporineae</taxon>
        <taxon>Pleosporaceae</taxon>
        <taxon>Alternaria</taxon>
        <taxon>Alternaria sect. Alternaria</taxon>
        <taxon>Alternaria alternata complex</taxon>
    </lineage>
</organism>
<evidence type="ECO:0000313" key="2">
    <source>
        <dbReference type="Proteomes" id="UP000292340"/>
    </source>
</evidence>
<comment type="caution">
    <text evidence="1">The sequence shown here is derived from an EMBL/GenBank/DDBJ whole genome shotgun (WGS) entry which is preliminary data.</text>
</comment>
<name>A0A4Q4QPE1_9PLEO</name>
<protein>
    <submittedName>
        <fullName evidence="1">Uncharacterized protein</fullName>
    </submittedName>
</protein>
<dbReference type="EMBL" id="PDXB01000075">
    <property type="protein sequence ID" value="RYN16397.1"/>
    <property type="molecule type" value="Genomic_DNA"/>
</dbReference>
<reference evidence="1" key="1">
    <citation type="submission" date="2017-10" db="EMBL/GenBank/DDBJ databases">
        <authorList>
            <person name="Armitage A.D."/>
            <person name="Barbara D.J."/>
            <person name="Woodhall J.W."/>
            <person name="Sreenivasaprasad S."/>
            <person name="Lane C.R."/>
            <person name="Clarkson J.P."/>
            <person name="Harrison R.J."/>
        </authorList>
    </citation>
    <scope>NUCLEOTIDE SEQUENCE</scope>
    <source>
        <strain evidence="1">FERA 1164</strain>
    </source>
</reference>
<evidence type="ECO:0000313" key="1">
    <source>
        <dbReference type="EMBL" id="RYN16397.1"/>
    </source>
</evidence>